<sequence>MERKQANDIRKALLNKRRVWLLGIGMNKKRSNEICRTSIRALLLSHNTICILDYFVCASLARETRQTGLLKLQCSKANLAMSIDAKDMKEWQPEGLDSAELGLRPASM</sequence>
<comment type="caution">
    <text evidence="1">The sequence shown here is derived from an EMBL/GenBank/DDBJ whole genome shotgun (WGS) entry which is preliminary data.</text>
</comment>
<dbReference type="AlphaFoldDB" id="A0A9P9YVV4"/>
<evidence type="ECO:0000313" key="1">
    <source>
        <dbReference type="EMBL" id="KAI8044026.1"/>
    </source>
</evidence>
<dbReference type="Proteomes" id="UP001059596">
    <property type="component" value="Chromosome 3R"/>
</dbReference>
<evidence type="ECO:0000313" key="2">
    <source>
        <dbReference type="Proteomes" id="UP001059596"/>
    </source>
</evidence>
<protein>
    <submittedName>
        <fullName evidence="1">Uncharacterized protein</fullName>
    </submittedName>
</protein>
<accession>A0A9P9YVV4</accession>
<keyword evidence="2" id="KW-1185">Reference proteome</keyword>
<reference evidence="1" key="1">
    <citation type="journal article" date="2023" name="Genome Biol. Evol.">
        <title>Long-read-based Genome Assembly of Drosophila gunungcola Reveals Fewer Chemosensory Genes in Flower-breeding Species.</title>
        <authorList>
            <person name="Negi A."/>
            <person name="Liao B.Y."/>
            <person name="Yeh S.D."/>
        </authorList>
    </citation>
    <scope>NUCLEOTIDE SEQUENCE</scope>
    <source>
        <strain evidence="1">Sukarami</strain>
    </source>
</reference>
<name>A0A9P9YVV4_9MUSC</name>
<proteinExistence type="predicted"/>
<gene>
    <name evidence="1" type="ORF">M5D96_000175</name>
</gene>
<dbReference type="EMBL" id="JAMKOV010000001">
    <property type="protein sequence ID" value="KAI8044026.1"/>
    <property type="molecule type" value="Genomic_DNA"/>
</dbReference>
<organism evidence="1 2">
    <name type="scientific">Drosophila gunungcola</name>
    <name type="common">fruit fly</name>
    <dbReference type="NCBI Taxonomy" id="103775"/>
    <lineage>
        <taxon>Eukaryota</taxon>
        <taxon>Metazoa</taxon>
        <taxon>Ecdysozoa</taxon>
        <taxon>Arthropoda</taxon>
        <taxon>Hexapoda</taxon>
        <taxon>Insecta</taxon>
        <taxon>Pterygota</taxon>
        <taxon>Neoptera</taxon>
        <taxon>Endopterygota</taxon>
        <taxon>Diptera</taxon>
        <taxon>Brachycera</taxon>
        <taxon>Muscomorpha</taxon>
        <taxon>Ephydroidea</taxon>
        <taxon>Drosophilidae</taxon>
        <taxon>Drosophila</taxon>
        <taxon>Sophophora</taxon>
    </lineage>
</organism>